<dbReference type="RefSeq" id="WP_354698443.1">
    <property type="nucleotide sequence ID" value="NZ_CP114014.1"/>
</dbReference>
<evidence type="ECO:0000313" key="3">
    <source>
        <dbReference type="EMBL" id="XAY07242.1"/>
    </source>
</evidence>
<dbReference type="SUPFAM" id="SSF55729">
    <property type="entry name" value="Acyl-CoA N-acyltransferases (Nat)"/>
    <property type="match status" value="1"/>
</dbReference>
<dbReference type="AlphaFoldDB" id="A0AAU7AZT5"/>
<dbReference type="Gene3D" id="3.40.630.30">
    <property type="match status" value="1"/>
</dbReference>
<name>A0AAU7AZT5_9ACTN</name>
<accession>A0AAU7AZT5</accession>
<feature type="region of interest" description="Disordered" evidence="1">
    <location>
        <begin position="1"/>
        <end position="22"/>
    </location>
</feature>
<dbReference type="InterPro" id="IPR038740">
    <property type="entry name" value="BioF2-like_GNAT_dom"/>
</dbReference>
<dbReference type="KEGG" id="parq:DSM112329_04123"/>
<feature type="domain" description="BioF2-like acetyltransferase" evidence="2">
    <location>
        <begin position="176"/>
        <end position="311"/>
    </location>
</feature>
<dbReference type="InterPro" id="IPR016181">
    <property type="entry name" value="Acyl_CoA_acyltransferase"/>
</dbReference>
<evidence type="ECO:0000256" key="1">
    <source>
        <dbReference type="SAM" id="MobiDB-lite"/>
    </source>
</evidence>
<reference evidence="3" key="1">
    <citation type="submission" date="2022-12" db="EMBL/GenBank/DDBJ databases">
        <title>Paraconexibacter alkalitolerans sp. nov. and Baekduia alba sp. nov., isolated from soil and emended description of the genera Paraconexibacter (Chun et al., 2020) and Baekduia (An et al., 2020).</title>
        <authorList>
            <person name="Vieira S."/>
            <person name="Huber K.J."/>
            <person name="Geppert A."/>
            <person name="Wolf J."/>
            <person name="Neumann-Schaal M."/>
            <person name="Muesken M."/>
            <person name="Overmann J."/>
        </authorList>
    </citation>
    <scope>NUCLEOTIDE SEQUENCE</scope>
    <source>
        <strain evidence="3">AEG42_29</strain>
    </source>
</reference>
<dbReference type="EMBL" id="CP114014">
    <property type="protein sequence ID" value="XAY07242.1"/>
    <property type="molecule type" value="Genomic_DNA"/>
</dbReference>
<evidence type="ECO:0000259" key="2">
    <source>
        <dbReference type="Pfam" id="PF13480"/>
    </source>
</evidence>
<sequence length="351" mass="36738">MSAGPHAPTAGPREACGTTRGGAPGLDAAVDAHLPGATLFNLPAFHALNLQPGQRALSLAVAGPDDGRTIGALGGVLTGGTFVSGHSAPYGGFDLARDRETPENVARLVDGALAQLERLGARAVRVRLPPAALGESEGLIAFTLLNRGFAVERCELNQHIDVTGIAGPDDYLAGLRSPARRALRRLLGPELRFATAETDADWARGHAVLAANRAAKGRRLALPVDYVLRARDALPAHAVRLHELVDDAAGRTVAAALVYRVRPGCDLVVAWGDAPDHGRERSPMNLLAYRIVEAALAAGLRTVDLGISNDPEPVLHHGGGLAANPGLHQFKQSVLATTTPRLTLVKELPRP</sequence>
<gene>
    <name evidence="3" type="ORF">DSM112329_04123</name>
</gene>
<protein>
    <recommendedName>
        <fullName evidence="2">BioF2-like acetyltransferase domain-containing protein</fullName>
    </recommendedName>
</protein>
<dbReference type="Pfam" id="PF13480">
    <property type="entry name" value="Acetyltransf_6"/>
    <property type="match status" value="1"/>
</dbReference>
<organism evidence="3">
    <name type="scientific">Paraconexibacter sp. AEG42_29</name>
    <dbReference type="NCBI Taxonomy" id="2997339"/>
    <lineage>
        <taxon>Bacteria</taxon>
        <taxon>Bacillati</taxon>
        <taxon>Actinomycetota</taxon>
        <taxon>Thermoleophilia</taxon>
        <taxon>Solirubrobacterales</taxon>
        <taxon>Paraconexibacteraceae</taxon>
        <taxon>Paraconexibacter</taxon>
    </lineage>
</organism>
<proteinExistence type="predicted"/>